<evidence type="ECO:0000256" key="2">
    <source>
        <dbReference type="ARBA" id="ARBA00012254"/>
    </source>
</evidence>
<accession>A0A8S5V5S3</accession>
<dbReference type="Pfam" id="PF00551">
    <property type="entry name" value="Formyl_trans_N"/>
    <property type="match status" value="1"/>
</dbReference>
<keyword evidence="4" id="KW-0658">Purine biosynthesis</keyword>
<comment type="pathway">
    <text evidence="1">Purine metabolism; IMP biosynthesis via de novo pathway; N(2)-formyl-N(1)-(5-phospho-D-ribosyl)glycinamide from N(1)-(5-phospho-D-ribosyl)glycinamide (10-formyl THF route): step 1/1.</text>
</comment>
<dbReference type="Gene3D" id="3.40.50.170">
    <property type="entry name" value="Formyl transferase, N-terminal domain"/>
    <property type="match status" value="1"/>
</dbReference>
<feature type="domain" description="Formyl transferase N-terminal" evidence="5">
    <location>
        <begin position="68"/>
        <end position="176"/>
    </location>
</feature>
<evidence type="ECO:0000256" key="3">
    <source>
        <dbReference type="ARBA" id="ARBA00022679"/>
    </source>
</evidence>
<dbReference type="EMBL" id="BK016203">
    <property type="protein sequence ID" value="DAG02060.1"/>
    <property type="molecule type" value="Genomic_DNA"/>
</dbReference>
<dbReference type="SUPFAM" id="SSF53328">
    <property type="entry name" value="Formyltransferase"/>
    <property type="match status" value="1"/>
</dbReference>
<reference evidence="6" key="1">
    <citation type="journal article" date="2021" name="Proc. Natl. Acad. Sci. U.S.A.">
        <title>A Catalog of Tens of Thousands of Viruses from Human Metagenomes Reveals Hidden Associations with Chronic Diseases.</title>
        <authorList>
            <person name="Tisza M.J."/>
            <person name="Buck C.B."/>
        </authorList>
    </citation>
    <scope>NUCLEOTIDE SEQUENCE</scope>
    <source>
        <strain evidence="6">Ct4uh47</strain>
    </source>
</reference>
<evidence type="ECO:0000256" key="1">
    <source>
        <dbReference type="ARBA" id="ARBA00005054"/>
    </source>
</evidence>
<name>A0A8S5V5S3_9CAUD</name>
<keyword evidence="3 6" id="KW-0808">Transferase</keyword>
<dbReference type="EC" id="2.1.2.2" evidence="2"/>
<evidence type="ECO:0000256" key="4">
    <source>
        <dbReference type="ARBA" id="ARBA00022755"/>
    </source>
</evidence>
<proteinExistence type="predicted"/>
<dbReference type="GO" id="GO:0004644">
    <property type="term" value="F:phosphoribosylglycinamide formyltransferase activity"/>
    <property type="evidence" value="ECO:0007669"/>
    <property type="project" value="UniProtKB-EC"/>
</dbReference>
<dbReference type="PANTHER" id="PTHR43369">
    <property type="entry name" value="PHOSPHORIBOSYLGLYCINAMIDE FORMYLTRANSFERASE"/>
    <property type="match status" value="1"/>
</dbReference>
<dbReference type="InterPro" id="IPR002376">
    <property type="entry name" value="Formyl_transf_N"/>
</dbReference>
<organism evidence="6">
    <name type="scientific">Myoviridae sp. ct4uh47</name>
    <dbReference type="NCBI Taxonomy" id="2825032"/>
    <lineage>
        <taxon>Viruses</taxon>
        <taxon>Duplodnaviria</taxon>
        <taxon>Heunggongvirae</taxon>
        <taxon>Uroviricota</taxon>
        <taxon>Caudoviricetes</taxon>
    </lineage>
</organism>
<dbReference type="GO" id="GO:0006189">
    <property type="term" value="P:'de novo' IMP biosynthetic process"/>
    <property type="evidence" value="ECO:0007669"/>
    <property type="project" value="TreeGrafter"/>
</dbReference>
<dbReference type="PANTHER" id="PTHR43369:SF2">
    <property type="entry name" value="PHOSPHORIBOSYLGLYCINAMIDE FORMYLTRANSFERASE"/>
    <property type="match status" value="1"/>
</dbReference>
<dbReference type="InterPro" id="IPR036477">
    <property type="entry name" value="Formyl_transf_N_sf"/>
</dbReference>
<sequence length="183" mass="20834">MVKWYSLFSHTGQETTDLAKMLYPDVELVVAITNNSRYEGPLPCLKLLMAKDINEWLMEPGNVEPGSIVTLNGYMRIIPEEVINYLHSIDCRLLNIHPAPIQLYPDLRGMDPQERLYEGIQSGKYHYIGVVIHDVDAGVDTGSSVNWSTELADPNMTKDELYQRLHDIGTKLWLEVFKEVVNG</sequence>
<evidence type="ECO:0000313" key="6">
    <source>
        <dbReference type="EMBL" id="DAG02060.1"/>
    </source>
</evidence>
<evidence type="ECO:0000259" key="5">
    <source>
        <dbReference type="Pfam" id="PF00551"/>
    </source>
</evidence>
<protein>
    <recommendedName>
        <fullName evidence="2">phosphoribosylglycinamide formyltransferase 1</fullName>
        <ecNumber evidence="2">2.1.2.2</ecNumber>
    </recommendedName>
</protein>